<reference evidence="2 3" key="1">
    <citation type="journal article" date="2017" name="Nature">
        <title>The Apostasia genome and the evolution of orchids.</title>
        <authorList>
            <person name="Zhang G.Q."/>
            <person name="Liu K.W."/>
            <person name="Li Z."/>
            <person name="Lohaus R."/>
            <person name="Hsiao Y.Y."/>
            <person name="Niu S.C."/>
            <person name="Wang J.Y."/>
            <person name="Lin Y.C."/>
            <person name="Xu Q."/>
            <person name="Chen L.J."/>
            <person name="Yoshida K."/>
            <person name="Fujiwara S."/>
            <person name="Wang Z.W."/>
            <person name="Zhang Y.Q."/>
            <person name="Mitsuda N."/>
            <person name="Wang M."/>
            <person name="Liu G.H."/>
            <person name="Pecoraro L."/>
            <person name="Huang H.X."/>
            <person name="Xiao X.J."/>
            <person name="Lin M."/>
            <person name="Wu X.Y."/>
            <person name="Wu W.L."/>
            <person name="Chen Y.Y."/>
            <person name="Chang S.B."/>
            <person name="Sakamoto S."/>
            <person name="Ohme-Takagi M."/>
            <person name="Yagi M."/>
            <person name="Zeng S.J."/>
            <person name="Shen C.Y."/>
            <person name="Yeh C.M."/>
            <person name="Luo Y.B."/>
            <person name="Tsai W.C."/>
            <person name="Van de Peer Y."/>
            <person name="Liu Z.J."/>
        </authorList>
    </citation>
    <scope>NUCLEOTIDE SEQUENCE [LARGE SCALE GENOMIC DNA]</scope>
    <source>
        <strain evidence="3">cv. Shenzhen</strain>
        <tissue evidence="2">Stem</tissue>
    </source>
</reference>
<feature type="compositionally biased region" description="Basic and acidic residues" evidence="1">
    <location>
        <begin position="38"/>
        <end position="56"/>
    </location>
</feature>
<feature type="compositionally biased region" description="Acidic residues" evidence="1">
    <location>
        <begin position="13"/>
        <end position="24"/>
    </location>
</feature>
<dbReference type="AlphaFoldDB" id="A0A2I0AWG9"/>
<evidence type="ECO:0000256" key="1">
    <source>
        <dbReference type="SAM" id="MobiDB-lite"/>
    </source>
</evidence>
<feature type="region of interest" description="Disordered" evidence="1">
    <location>
        <begin position="1"/>
        <end position="24"/>
    </location>
</feature>
<dbReference type="Proteomes" id="UP000236161">
    <property type="component" value="Unassembled WGS sequence"/>
</dbReference>
<feature type="compositionally biased region" description="Acidic residues" evidence="1">
    <location>
        <begin position="57"/>
        <end position="68"/>
    </location>
</feature>
<keyword evidence="3" id="KW-1185">Reference proteome</keyword>
<gene>
    <name evidence="2" type="ORF">AXF42_Ash015953</name>
</gene>
<evidence type="ECO:0000313" key="2">
    <source>
        <dbReference type="EMBL" id="PKA59895.1"/>
    </source>
</evidence>
<evidence type="ECO:0000313" key="3">
    <source>
        <dbReference type="Proteomes" id="UP000236161"/>
    </source>
</evidence>
<name>A0A2I0AWG9_9ASPA</name>
<organism evidence="2 3">
    <name type="scientific">Apostasia shenzhenica</name>
    <dbReference type="NCBI Taxonomy" id="1088818"/>
    <lineage>
        <taxon>Eukaryota</taxon>
        <taxon>Viridiplantae</taxon>
        <taxon>Streptophyta</taxon>
        <taxon>Embryophyta</taxon>
        <taxon>Tracheophyta</taxon>
        <taxon>Spermatophyta</taxon>
        <taxon>Magnoliopsida</taxon>
        <taxon>Liliopsida</taxon>
        <taxon>Asparagales</taxon>
        <taxon>Orchidaceae</taxon>
        <taxon>Apostasioideae</taxon>
        <taxon>Apostasia</taxon>
    </lineage>
</organism>
<protein>
    <submittedName>
        <fullName evidence="2">Uncharacterized protein</fullName>
    </submittedName>
</protein>
<proteinExistence type="predicted"/>
<accession>A0A2I0AWG9</accession>
<feature type="region of interest" description="Disordered" evidence="1">
    <location>
        <begin position="36"/>
        <end position="69"/>
    </location>
</feature>
<feature type="compositionally biased region" description="Basic and acidic residues" evidence="1">
    <location>
        <begin position="1"/>
        <end position="12"/>
    </location>
</feature>
<dbReference type="EMBL" id="KZ451943">
    <property type="protein sequence ID" value="PKA59895.1"/>
    <property type="molecule type" value="Genomic_DNA"/>
</dbReference>
<sequence>MEAKRGTAKEEKEDGDDDEDDEEEFFCPLGRTSSWNHSEVEQEHREVGRTGERSSAFEEEIERDEDSMAEWVGSPPCPWLLWSCGCGNEKRRVMIKKTRKWMYKKQIR</sequence>